<proteinExistence type="predicted"/>
<name>A0ABD0NEK5_CIRMR</name>
<gene>
    <name evidence="1" type="ORF">M9458_044164</name>
</gene>
<feature type="non-terminal residue" evidence="1">
    <location>
        <position position="1"/>
    </location>
</feature>
<dbReference type="AlphaFoldDB" id="A0ABD0NEK5"/>
<keyword evidence="2" id="KW-1185">Reference proteome</keyword>
<reference evidence="1 2" key="1">
    <citation type="submission" date="2024-05" db="EMBL/GenBank/DDBJ databases">
        <title>Genome sequencing and assembly of Indian major carp, Cirrhinus mrigala (Hamilton, 1822).</title>
        <authorList>
            <person name="Mohindra V."/>
            <person name="Chowdhury L.M."/>
            <person name="Lal K."/>
            <person name="Jena J.K."/>
        </authorList>
    </citation>
    <scope>NUCLEOTIDE SEQUENCE [LARGE SCALE GENOMIC DNA]</scope>
    <source>
        <strain evidence="1">CM1030</strain>
        <tissue evidence="1">Blood</tissue>
    </source>
</reference>
<evidence type="ECO:0000313" key="1">
    <source>
        <dbReference type="EMBL" id="KAL0160439.1"/>
    </source>
</evidence>
<feature type="non-terminal residue" evidence="1">
    <location>
        <position position="84"/>
    </location>
</feature>
<organism evidence="1 2">
    <name type="scientific">Cirrhinus mrigala</name>
    <name type="common">Mrigala</name>
    <dbReference type="NCBI Taxonomy" id="683832"/>
    <lineage>
        <taxon>Eukaryota</taxon>
        <taxon>Metazoa</taxon>
        <taxon>Chordata</taxon>
        <taxon>Craniata</taxon>
        <taxon>Vertebrata</taxon>
        <taxon>Euteleostomi</taxon>
        <taxon>Actinopterygii</taxon>
        <taxon>Neopterygii</taxon>
        <taxon>Teleostei</taxon>
        <taxon>Ostariophysi</taxon>
        <taxon>Cypriniformes</taxon>
        <taxon>Cyprinidae</taxon>
        <taxon>Labeoninae</taxon>
        <taxon>Labeonini</taxon>
        <taxon>Cirrhinus</taxon>
    </lineage>
</organism>
<evidence type="ECO:0000313" key="2">
    <source>
        <dbReference type="Proteomes" id="UP001529510"/>
    </source>
</evidence>
<accession>A0ABD0NEK5</accession>
<protein>
    <submittedName>
        <fullName evidence="1">Uncharacterized protein</fullName>
    </submittedName>
</protein>
<dbReference type="EMBL" id="JAMKFB020000022">
    <property type="protein sequence ID" value="KAL0160439.1"/>
    <property type="molecule type" value="Genomic_DNA"/>
</dbReference>
<comment type="caution">
    <text evidence="1">The sequence shown here is derived from an EMBL/GenBank/DDBJ whole genome shotgun (WGS) entry which is preliminary data.</text>
</comment>
<sequence length="84" mass="9361">QSLSSPPRPPTLRPHATISRLLFHAATPIMDTLHTTMAVATHPTLIPKHSPHGRSWSVGVRMFPHRYHPKALRTCQNQTAITTP</sequence>
<dbReference type="Proteomes" id="UP001529510">
    <property type="component" value="Unassembled WGS sequence"/>
</dbReference>